<dbReference type="Pfam" id="PF00535">
    <property type="entry name" value="Glycos_transf_2"/>
    <property type="match status" value="1"/>
</dbReference>
<dbReference type="PANTHER" id="PTHR43179">
    <property type="entry name" value="RHAMNOSYLTRANSFERASE WBBL"/>
    <property type="match status" value="1"/>
</dbReference>
<dbReference type="Proteomes" id="UP001178507">
    <property type="component" value="Unassembled WGS sequence"/>
</dbReference>
<comment type="caution">
    <text evidence="5">The sequence shown here is derived from an EMBL/GenBank/DDBJ whole genome shotgun (WGS) entry which is preliminary data.</text>
</comment>
<accession>A0AA36IBZ4</accession>
<comment type="similarity">
    <text evidence="1">Belongs to the glycosyltransferase 2 family.</text>
</comment>
<evidence type="ECO:0000313" key="6">
    <source>
        <dbReference type="Proteomes" id="UP001178507"/>
    </source>
</evidence>
<dbReference type="GO" id="GO:0016757">
    <property type="term" value="F:glycosyltransferase activity"/>
    <property type="evidence" value="ECO:0007669"/>
    <property type="project" value="UniProtKB-KW"/>
</dbReference>
<dbReference type="InterPro" id="IPR001173">
    <property type="entry name" value="Glyco_trans_2-like"/>
</dbReference>
<keyword evidence="3" id="KW-0808">Transferase</keyword>
<dbReference type="AlphaFoldDB" id="A0AA36IBZ4"/>
<evidence type="ECO:0000256" key="2">
    <source>
        <dbReference type="ARBA" id="ARBA00022676"/>
    </source>
</evidence>
<protein>
    <recommendedName>
        <fullName evidence="4">Glycosyltransferase 2-like domain-containing protein</fullName>
    </recommendedName>
</protein>
<evidence type="ECO:0000313" key="5">
    <source>
        <dbReference type="EMBL" id="CAJ1383434.1"/>
    </source>
</evidence>
<gene>
    <name evidence="5" type="ORF">EVOR1521_LOCUS10552</name>
</gene>
<dbReference type="Gene3D" id="3.90.550.10">
    <property type="entry name" value="Spore Coat Polysaccharide Biosynthesis Protein SpsA, Chain A"/>
    <property type="match status" value="1"/>
</dbReference>
<dbReference type="PANTHER" id="PTHR43179:SF12">
    <property type="entry name" value="GALACTOFURANOSYLTRANSFERASE GLFT2"/>
    <property type="match status" value="1"/>
</dbReference>
<name>A0AA36IBZ4_9DINO</name>
<sequence>MLKYPAPADFVCQLAPPRPAFACPAAYAEGAFACPAAYAEGAQSSDLLANSGDDIARPPSWKTTLKGAAFWANPNHWDKVPKSFYWTLTFMFFKVVGTIGGYRGRAAFARKSALKRLMKRREEAMAVVDFATQVHLEMFPQVADRLRQSTGKQATAVVLPTLVRTPQDVKELKATLSALASQTQPPDAVILVDDFSPQNLQEKELWQGPGLALVRLHQNVGPAGARTVGLRLLRQWARGRDVVVCLTDSDAAPDKNWIEQMQLAQQRRPGIVCGPTLSVDKSHTGRFHDHFGNLNGRWSWEDPAGVLMYGCTCNFSVDLNSIGDAEFDPIFSRPGFEDIEFCWRLRVEKNVLTRYCEDARMYHQYDRGPIGLYRQFWKYGNTEPIMAWMHPDFSFQGSRPVTQGFTDPRDAEKRGFDSLAESAVRGLDGVVRFLKWQTKQPPGRSRDTIVPVAPRGELLTDAALDAMDCAEHAKSAAASLRGGGWGRRVGA</sequence>
<proteinExistence type="inferred from homology"/>
<evidence type="ECO:0000256" key="3">
    <source>
        <dbReference type="ARBA" id="ARBA00022679"/>
    </source>
</evidence>
<dbReference type="EMBL" id="CAUJNA010001013">
    <property type="protein sequence ID" value="CAJ1383434.1"/>
    <property type="molecule type" value="Genomic_DNA"/>
</dbReference>
<reference evidence="5" key="1">
    <citation type="submission" date="2023-08" db="EMBL/GenBank/DDBJ databases">
        <authorList>
            <person name="Chen Y."/>
            <person name="Shah S."/>
            <person name="Dougan E. K."/>
            <person name="Thang M."/>
            <person name="Chan C."/>
        </authorList>
    </citation>
    <scope>NUCLEOTIDE SEQUENCE</scope>
</reference>
<dbReference type="InterPro" id="IPR029044">
    <property type="entry name" value="Nucleotide-diphossugar_trans"/>
</dbReference>
<dbReference type="SUPFAM" id="SSF53448">
    <property type="entry name" value="Nucleotide-diphospho-sugar transferases"/>
    <property type="match status" value="1"/>
</dbReference>
<evidence type="ECO:0000259" key="4">
    <source>
        <dbReference type="Pfam" id="PF00535"/>
    </source>
</evidence>
<evidence type="ECO:0000256" key="1">
    <source>
        <dbReference type="ARBA" id="ARBA00006739"/>
    </source>
</evidence>
<organism evidence="5 6">
    <name type="scientific">Effrenium voratum</name>
    <dbReference type="NCBI Taxonomy" id="2562239"/>
    <lineage>
        <taxon>Eukaryota</taxon>
        <taxon>Sar</taxon>
        <taxon>Alveolata</taxon>
        <taxon>Dinophyceae</taxon>
        <taxon>Suessiales</taxon>
        <taxon>Symbiodiniaceae</taxon>
        <taxon>Effrenium</taxon>
    </lineage>
</organism>
<feature type="domain" description="Glycosyltransferase 2-like" evidence="4">
    <location>
        <begin position="157"/>
        <end position="289"/>
    </location>
</feature>
<keyword evidence="6" id="KW-1185">Reference proteome</keyword>
<keyword evidence="2" id="KW-0328">Glycosyltransferase</keyword>